<organism evidence="2">
    <name type="scientific">marine metagenome</name>
    <dbReference type="NCBI Taxonomy" id="408172"/>
    <lineage>
        <taxon>unclassified sequences</taxon>
        <taxon>metagenomes</taxon>
        <taxon>ecological metagenomes</taxon>
    </lineage>
</organism>
<sequence>MYGGSLITFPGSMQESPISWHYVDYTPNDESEIRSNHSEVNKVVDLILEHANQQEIEIPDIDSDEVIDEDEIETLGVIAFGQHHASAIEDALHSRLRDLNDESLDFFFDPERREPFFVKNLERVQGDERDCIVLSVGYGKDPNGNVPQRFGPINQEGGERRINVAASRARSKMTV</sequence>
<name>A0A382P672_9ZZZZ</name>
<dbReference type="InterPro" id="IPR041679">
    <property type="entry name" value="DNA2/NAM7-like_C"/>
</dbReference>
<evidence type="ECO:0000313" key="2">
    <source>
        <dbReference type="EMBL" id="SVC68337.1"/>
    </source>
</evidence>
<gene>
    <name evidence="2" type="ORF">METZ01_LOCUS321191</name>
</gene>
<dbReference type="Pfam" id="PF13087">
    <property type="entry name" value="AAA_12"/>
    <property type="match status" value="1"/>
</dbReference>
<protein>
    <recommendedName>
        <fullName evidence="1">DNA2/NAM7 helicase-like C-terminal domain-containing protein</fullName>
    </recommendedName>
</protein>
<evidence type="ECO:0000259" key="1">
    <source>
        <dbReference type="Pfam" id="PF13087"/>
    </source>
</evidence>
<feature type="non-terminal residue" evidence="2">
    <location>
        <position position="175"/>
    </location>
</feature>
<accession>A0A382P672</accession>
<dbReference type="AlphaFoldDB" id="A0A382P672"/>
<dbReference type="Gene3D" id="3.40.50.300">
    <property type="entry name" value="P-loop containing nucleotide triphosphate hydrolases"/>
    <property type="match status" value="1"/>
</dbReference>
<proteinExistence type="predicted"/>
<reference evidence="2" key="1">
    <citation type="submission" date="2018-05" db="EMBL/GenBank/DDBJ databases">
        <authorList>
            <person name="Lanie J.A."/>
            <person name="Ng W.-L."/>
            <person name="Kazmierczak K.M."/>
            <person name="Andrzejewski T.M."/>
            <person name="Davidsen T.M."/>
            <person name="Wayne K.J."/>
            <person name="Tettelin H."/>
            <person name="Glass J.I."/>
            <person name="Rusch D."/>
            <person name="Podicherti R."/>
            <person name="Tsui H.-C.T."/>
            <person name="Winkler M.E."/>
        </authorList>
    </citation>
    <scope>NUCLEOTIDE SEQUENCE</scope>
</reference>
<dbReference type="InterPro" id="IPR027417">
    <property type="entry name" value="P-loop_NTPase"/>
</dbReference>
<feature type="domain" description="DNA2/NAM7 helicase-like C-terminal" evidence="1">
    <location>
        <begin position="27"/>
        <end position="175"/>
    </location>
</feature>
<dbReference type="EMBL" id="UINC01104859">
    <property type="protein sequence ID" value="SVC68337.1"/>
    <property type="molecule type" value="Genomic_DNA"/>
</dbReference>